<reference evidence="2 3" key="1">
    <citation type="submission" date="2019-07" db="EMBL/GenBank/DDBJ databases">
        <title>Sphingomonas alkalisoli sp. nov., isolated from rhizosphere soil of Suaedae salsa.</title>
        <authorList>
            <person name="Zhang H."/>
            <person name="Xu L."/>
            <person name="Zhang J.-X."/>
            <person name="Sun J.-Q."/>
        </authorList>
    </citation>
    <scope>NUCLEOTIDE SEQUENCE [LARGE SCALE GENOMIC DNA]</scope>
    <source>
        <strain evidence="2 3">XS-10</strain>
    </source>
</reference>
<keyword evidence="1" id="KW-1133">Transmembrane helix</keyword>
<keyword evidence="3" id="KW-1185">Reference proteome</keyword>
<dbReference type="EMBL" id="CP042239">
    <property type="protein sequence ID" value="QDX27886.1"/>
    <property type="molecule type" value="Genomic_DNA"/>
</dbReference>
<accession>A0A518RKA7</accession>
<protein>
    <submittedName>
        <fullName evidence="2">Uncharacterized protein</fullName>
    </submittedName>
</protein>
<sequence>MTETLPETREDQAEKAERQAMRRRWLTIGELVAVAGVVIAGLTLWNGWSERRDAAATRAAEQAAARAEAEATRRRVGLIATDAGGDTLAFKGVECALQATDIRFPPALGVESQFTVTVHVFQAAWIAKPLLALTDGGPDRRRGRLPVLIESRCDGAGGPRVERAIYDLVWEIEPGVFGRSLKLRGLILREDRVGKDAGARLNALWAKPGAQPGG</sequence>
<evidence type="ECO:0000256" key="1">
    <source>
        <dbReference type="SAM" id="Phobius"/>
    </source>
</evidence>
<dbReference type="Proteomes" id="UP000318055">
    <property type="component" value="Chromosome"/>
</dbReference>
<evidence type="ECO:0000313" key="2">
    <source>
        <dbReference type="EMBL" id="QDX27886.1"/>
    </source>
</evidence>
<feature type="transmembrane region" description="Helical" evidence="1">
    <location>
        <begin position="25"/>
        <end position="48"/>
    </location>
</feature>
<dbReference type="AlphaFoldDB" id="A0A518RKA7"/>
<dbReference type="KEGG" id="ssua:FPZ54_18965"/>
<dbReference type="OrthoDB" id="7499953at2"/>
<dbReference type="RefSeq" id="WP_145849358.1">
    <property type="nucleotide sequence ID" value="NZ_CP042239.1"/>
</dbReference>
<organism evidence="2 3">
    <name type="scientific">Sphingomonas suaedae</name>
    <dbReference type="NCBI Taxonomy" id="2599297"/>
    <lineage>
        <taxon>Bacteria</taxon>
        <taxon>Pseudomonadati</taxon>
        <taxon>Pseudomonadota</taxon>
        <taxon>Alphaproteobacteria</taxon>
        <taxon>Sphingomonadales</taxon>
        <taxon>Sphingomonadaceae</taxon>
        <taxon>Sphingomonas</taxon>
    </lineage>
</organism>
<keyword evidence="1" id="KW-0812">Transmembrane</keyword>
<name>A0A518RKA7_9SPHN</name>
<keyword evidence="1" id="KW-0472">Membrane</keyword>
<proteinExistence type="predicted"/>
<evidence type="ECO:0000313" key="3">
    <source>
        <dbReference type="Proteomes" id="UP000318055"/>
    </source>
</evidence>
<gene>
    <name evidence="2" type="ORF">FPZ54_18965</name>
</gene>